<proteinExistence type="predicted"/>
<reference evidence="2 3" key="1">
    <citation type="submission" date="2022-02" db="EMBL/GenBank/DDBJ databases">
        <title>Genome sequence data of Kingella unionensis sp. nov. strain CICC 24913 (CCUG 75125).</title>
        <authorList>
            <person name="Xiao M."/>
        </authorList>
    </citation>
    <scope>NUCLEOTIDE SEQUENCE [LARGE SCALE GENOMIC DNA]</scope>
    <source>
        <strain evidence="2 3">CICC 24913</strain>
    </source>
</reference>
<evidence type="ECO:0000256" key="1">
    <source>
        <dbReference type="SAM" id="SignalP"/>
    </source>
</evidence>
<accession>A0ABS9NP55</accession>
<dbReference type="Proteomes" id="UP001298424">
    <property type="component" value="Unassembled WGS sequence"/>
</dbReference>
<feature type="chain" id="PRO_5045445491" description="Tetratricopeptide repeat protein" evidence="1">
    <location>
        <begin position="20"/>
        <end position="215"/>
    </location>
</feature>
<protein>
    <recommendedName>
        <fullName evidence="4">Tetratricopeptide repeat protein</fullName>
    </recommendedName>
</protein>
<dbReference type="RefSeq" id="WP_238748094.1">
    <property type="nucleotide sequence ID" value="NZ_JAKOOW010000032.1"/>
</dbReference>
<dbReference type="Gene3D" id="1.25.40.10">
    <property type="entry name" value="Tetratricopeptide repeat domain"/>
    <property type="match status" value="1"/>
</dbReference>
<name>A0ABS9NP55_9NEIS</name>
<feature type="signal peptide" evidence="1">
    <location>
        <begin position="1"/>
        <end position="19"/>
    </location>
</feature>
<sequence length="215" mass="24458">MKRLLIPLLLAALSSSAAALSPRAGTEIECPVGGEKFWAQMYDDVPYQICPGNKLVFKTDRYGKFTPQELARYRRIVNSQAYRSLPKNAGDEYYLAAFAELSGEYSASRVGYLYFEAANGAADLSRTEKQRLYAKAFRYLKQALRETHDPIELNNTRYALANMYRISGDFAQAGKILQQLQKQPLSPRNRKQLEYVLESVRLKDRGHILSVFDGR</sequence>
<keyword evidence="3" id="KW-1185">Reference proteome</keyword>
<organism evidence="2 3">
    <name type="scientific">Kingella pumchi</name>
    <dbReference type="NCBI Taxonomy" id="2779506"/>
    <lineage>
        <taxon>Bacteria</taxon>
        <taxon>Pseudomonadati</taxon>
        <taxon>Pseudomonadota</taxon>
        <taxon>Betaproteobacteria</taxon>
        <taxon>Neisseriales</taxon>
        <taxon>Neisseriaceae</taxon>
        <taxon>Kingella</taxon>
    </lineage>
</organism>
<gene>
    <name evidence="2" type="ORF">MB824_08745</name>
</gene>
<evidence type="ECO:0008006" key="4">
    <source>
        <dbReference type="Google" id="ProtNLM"/>
    </source>
</evidence>
<comment type="caution">
    <text evidence="2">The sequence shown here is derived from an EMBL/GenBank/DDBJ whole genome shotgun (WGS) entry which is preliminary data.</text>
</comment>
<evidence type="ECO:0000313" key="3">
    <source>
        <dbReference type="Proteomes" id="UP001298424"/>
    </source>
</evidence>
<keyword evidence="1" id="KW-0732">Signal</keyword>
<dbReference type="InterPro" id="IPR011990">
    <property type="entry name" value="TPR-like_helical_dom_sf"/>
</dbReference>
<evidence type="ECO:0000313" key="2">
    <source>
        <dbReference type="EMBL" id="MCG6504583.1"/>
    </source>
</evidence>
<dbReference type="EMBL" id="JAKOOW010000032">
    <property type="protein sequence ID" value="MCG6504583.1"/>
    <property type="molecule type" value="Genomic_DNA"/>
</dbReference>